<dbReference type="Proteomes" id="UP000248326">
    <property type="component" value="Unassembled WGS sequence"/>
</dbReference>
<name>A0A318SGL8_9DEIO</name>
<keyword evidence="3" id="KW-1185">Reference proteome</keyword>
<accession>A0A318SGL8</accession>
<organism evidence="2 3">
    <name type="scientific">Deinococcus yavapaiensis KR-236</name>
    <dbReference type="NCBI Taxonomy" id="694435"/>
    <lineage>
        <taxon>Bacteria</taxon>
        <taxon>Thermotogati</taxon>
        <taxon>Deinococcota</taxon>
        <taxon>Deinococci</taxon>
        <taxon>Deinococcales</taxon>
        <taxon>Deinococcaceae</taxon>
        <taxon>Deinococcus</taxon>
    </lineage>
</organism>
<dbReference type="EMBL" id="QJSX01000001">
    <property type="protein sequence ID" value="PYE56255.1"/>
    <property type="molecule type" value="Genomic_DNA"/>
</dbReference>
<comment type="caution">
    <text evidence="2">The sequence shown here is derived from an EMBL/GenBank/DDBJ whole genome shotgun (WGS) entry which is preliminary data.</text>
</comment>
<evidence type="ECO:0000313" key="3">
    <source>
        <dbReference type="Proteomes" id="UP000248326"/>
    </source>
</evidence>
<feature type="region of interest" description="Disordered" evidence="1">
    <location>
        <begin position="1"/>
        <end position="64"/>
    </location>
</feature>
<sequence>MTRPKRPSKTAARPGKPAKTDRPTSVKSADKPRRSGPRFTPVQLKAPPPDAVFRDRDGRPHSFPESSLKRVAAAILTERRKPWRYRPFSFPLFTDKGNEQAFQFDFYVYDNMDQILRLVLVVGRDNAEIWDKVGRFKRQFPMYHYELWTPEKLAELQGPRGRLGF</sequence>
<gene>
    <name evidence="2" type="ORF">DES52_10159</name>
</gene>
<dbReference type="AlphaFoldDB" id="A0A318SGL8"/>
<evidence type="ECO:0000256" key="1">
    <source>
        <dbReference type="SAM" id="MobiDB-lite"/>
    </source>
</evidence>
<feature type="compositionally biased region" description="Basic and acidic residues" evidence="1">
    <location>
        <begin position="18"/>
        <end position="33"/>
    </location>
</feature>
<evidence type="ECO:0000313" key="2">
    <source>
        <dbReference type="EMBL" id="PYE56255.1"/>
    </source>
</evidence>
<dbReference type="RefSeq" id="WP_110884779.1">
    <property type="nucleotide sequence ID" value="NZ_QJSX01000001.1"/>
</dbReference>
<feature type="compositionally biased region" description="Basic and acidic residues" evidence="1">
    <location>
        <begin position="52"/>
        <end position="62"/>
    </location>
</feature>
<reference evidence="2 3" key="1">
    <citation type="submission" date="2018-06" db="EMBL/GenBank/DDBJ databases">
        <title>Genomic Encyclopedia of Type Strains, Phase IV (KMG-IV): sequencing the most valuable type-strain genomes for metagenomic binning, comparative biology and taxonomic classification.</title>
        <authorList>
            <person name="Goeker M."/>
        </authorList>
    </citation>
    <scope>NUCLEOTIDE SEQUENCE [LARGE SCALE GENOMIC DNA]</scope>
    <source>
        <strain evidence="2 3">DSM 18048</strain>
    </source>
</reference>
<dbReference type="OrthoDB" id="62166at2"/>
<protein>
    <submittedName>
        <fullName evidence="2">Uncharacterized protein</fullName>
    </submittedName>
</protein>
<proteinExistence type="predicted"/>